<dbReference type="RefSeq" id="WP_308949585.1">
    <property type="nucleotide sequence ID" value="NZ_JARXHW010000014.1"/>
</dbReference>
<name>A0ABU1ATE7_9BACT</name>
<protein>
    <recommendedName>
        <fullName evidence="3">PEP-CTERM protein-sorting domain-containing protein</fullName>
    </recommendedName>
</protein>
<proteinExistence type="predicted"/>
<dbReference type="Proteomes" id="UP001225316">
    <property type="component" value="Unassembled WGS sequence"/>
</dbReference>
<organism evidence="1 2">
    <name type="scientific">Thalassobacterium maritimum</name>
    <dbReference type="NCBI Taxonomy" id="3041265"/>
    <lineage>
        <taxon>Bacteria</taxon>
        <taxon>Pseudomonadati</taxon>
        <taxon>Verrucomicrobiota</taxon>
        <taxon>Opitutia</taxon>
        <taxon>Puniceicoccales</taxon>
        <taxon>Coraliomargaritaceae</taxon>
        <taxon>Thalassobacterium</taxon>
    </lineage>
</organism>
<reference evidence="1 2" key="1">
    <citation type="submission" date="2023-04" db="EMBL/GenBank/DDBJ databases">
        <title>A novel bacteria isolated from coastal sediment.</title>
        <authorList>
            <person name="Liu X.-J."/>
            <person name="Du Z.-J."/>
        </authorList>
    </citation>
    <scope>NUCLEOTIDE SEQUENCE [LARGE SCALE GENOMIC DNA]</scope>
    <source>
        <strain evidence="1 2">SDUM461003</strain>
    </source>
</reference>
<accession>A0ABU1ATE7</accession>
<keyword evidence="2" id="KW-1185">Reference proteome</keyword>
<evidence type="ECO:0000313" key="2">
    <source>
        <dbReference type="Proteomes" id="UP001225316"/>
    </source>
</evidence>
<dbReference type="EMBL" id="JARXHW010000014">
    <property type="protein sequence ID" value="MDQ8207447.1"/>
    <property type="molecule type" value="Genomic_DNA"/>
</dbReference>
<sequence>MKSSQQSTPSLKKISLIGGACSGGLALSLSGAVVNISIGELPSVLTGGLDYNDGTATWNIDGVGSAEMYIRGQNYESSFVGGNHDIVLGRNGANRGWNSAGAIDPEASFVINAASFANNFSMQVKWASAAQENVIRNDFTSFSSTDVKTAQFQFNDGASVGWIYILVNDPSNPTLITAVEVNGKAGQWGQSGDTFDSAVIPEPSEAAGALGLLAAGAAAARHLRRGKRDAA</sequence>
<gene>
    <name evidence="1" type="ORF">QEH52_08000</name>
</gene>
<evidence type="ECO:0008006" key="3">
    <source>
        <dbReference type="Google" id="ProtNLM"/>
    </source>
</evidence>
<evidence type="ECO:0000313" key="1">
    <source>
        <dbReference type="EMBL" id="MDQ8207447.1"/>
    </source>
</evidence>
<comment type="caution">
    <text evidence="1">The sequence shown here is derived from an EMBL/GenBank/DDBJ whole genome shotgun (WGS) entry which is preliminary data.</text>
</comment>